<dbReference type="PANTHER" id="PTHR30336:SF20">
    <property type="entry name" value="DUF218 DOMAIN-CONTAINING PROTEIN"/>
    <property type="match status" value="1"/>
</dbReference>
<dbReference type="GO" id="GO:0005886">
    <property type="term" value="C:plasma membrane"/>
    <property type="evidence" value="ECO:0007669"/>
    <property type="project" value="TreeGrafter"/>
</dbReference>
<comment type="caution">
    <text evidence="2">The sequence shown here is derived from an EMBL/GenBank/DDBJ whole genome shotgun (WGS) entry which is preliminary data.</text>
</comment>
<organism evidence="2 3">
    <name type="scientific">Sutcliffiella horikoshii</name>
    <dbReference type="NCBI Taxonomy" id="79883"/>
    <lineage>
        <taxon>Bacteria</taxon>
        <taxon>Bacillati</taxon>
        <taxon>Bacillota</taxon>
        <taxon>Bacilli</taxon>
        <taxon>Bacillales</taxon>
        <taxon>Bacillaceae</taxon>
        <taxon>Sutcliffiella</taxon>
    </lineage>
</organism>
<reference evidence="2 3" key="1">
    <citation type="submission" date="2019-08" db="EMBL/GenBank/DDBJ databases">
        <title>Bacillus genomes from the desert of Cuatro Cienegas, Coahuila.</title>
        <authorList>
            <person name="Olmedo-Alvarez G."/>
        </authorList>
    </citation>
    <scope>NUCLEOTIDE SEQUENCE [LARGE SCALE GENOMIC DNA]</scope>
    <source>
        <strain evidence="2 3">CH28_1T</strain>
    </source>
</reference>
<feature type="domain" description="DUF218" evidence="1">
    <location>
        <begin position="35"/>
        <end position="148"/>
    </location>
</feature>
<dbReference type="InterPro" id="IPR014729">
    <property type="entry name" value="Rossmann-like_a/b/a_fold"/>
</dbReference>
<dbReference type="STRING" id="79883.GCA_001636495_04052"/>
<evidence type="ECO:0000313" key="2">
    <source>
        <dbReference type="EMBL" id="TYS67476.1"/>
    </source>
</evidence>
<dbReference type="AlphaFoldDB" id="A0A5D4T042"/>
<name>A0A5D4T042_9BACI</name>
<dbReference type="InterPro" id="IPR051599">
    <property type="entry name" value="Cell_Envelope_Assoc"/>
</dbReference>
<proteinExistence type="predicted"/>
<dbReference type="EMBL" id="VTEV01000005">
    <property type="protein sequence ID" value="TYS67476.1"/>
    <property type="molecule type" value="Genomic_DNA"/>
</dbReference>
<protein>
    <submittedName>
        <fullName evidence="2">YdcF family protein</fullName>
    </submittedName>
</protein>
<dbReference type="CDD" id="cd06259">
    <property type="entry name" value="YdcF-like"/>
    <property type="match status" value="1"/>
</dbReference>
<dbReference type="RefSeq" id="WP_148988591.1">
    <property type="nucleotide sequence ID" value="NZ_VTEV01000005.1"/>
</dbReference>
<gene>
    <name evidence="2" type="ORF">FZC76_12880</name>
</gene>
<accession>A0A5D4T042</accession>
<dbReference type="Gene3D" id="3.40.50.620">
    <property type="entry name" value="HUPs"/>
    <property type="match status" value="1"/>
</dbReference>
<dbReference type="InterPro" id="IPR003848">
    <property type="entry name" value="DUF218"/>
</dbReference>
<dbReference type="OrthoDB" id="9782395at2"/>
<dbReference type="PANTHER" id="PTHR30336">
    <property type="entry name" value="INNER MEMBRANE PROTEIN, PROBABLE PERMEASE"/>
    <property type="match status" value="1"/>
</dbReference>
<evidence type="ECO:0000259" key="1">
    <source>
        <dbReference type="Pfam" id="PF02698"/>
    </source>
</evidence>
<evidence type="ECO:0000313" key="3">
    <source>
        <dbReference type="Proteomes" id="UP000322524"/>
    </source>
</evidence>
<dbReference type="Pfam" id="PF02698">
    <property type="entry name" value="DUF218"/>
    <property type="match status" value="1"/>
</dbReference>
<dbReference type="Proteomes" id="UP000322524">
    <property type="component" value="Unassembled WGS sequence"/>
</dbReference>
<sequence>MKIFISQLDSSKLTDQQMTDLLFRNIKDDNKNGECIFVAGSSRAVEYRLPPAVQLYKEGRAGKILFSGGVVWDDTGLTEAQRLAEKAMELGVSANDILIENQSLHTKENVLASLLVLDRAFYLHKINRLLVVTSHYHMRRINLTLQTYMPDWIDYSLCPINDKSTREENWSLNPHGRQRVEAESAKLISYVKQGIIIDQELEFTNYP</sequence>